<sequence>MGSGLDERDRGFTVDSNTQTKGPYREVLDWLTEQVDRLDDHARELTEQTEQQLLSPDEIETRSRGIVEARAWLAEQLAQALQARGTALAA</sequence>
<organism evidence="2">
    <name type="scientific">freshwater metagenome</name>
    <dbReference type="NCBI Taxonomy" id="449393"/>
    <lineage>
        <taxon>unclassified sequences</taxon>
        <taxon>metagenomes</taxon>
        <taxon>ecological metagenomes</taxon>
    </lineage>
</organism>
<feature type="compositionally biased region" description="Basic and acidic residues" evidence="1">
    <location>
        <begin position="1"/>
        <end position="12"/>
    </location>
</feature>
<dbReference type="EMBL" id="CAFBMH010000070">
    <property type="protein sequence ID" value="CAB4915883.1"/>
    <property type="molecule type" value="Genomic_DNA"/>
</dbReference>
<protein>
    <submittedName>
        <fullName evidence="2">Unannotated protein</fullName>
    </submittedName>
</protein>
<evidence type="ECO:0000313" key="4">
    <source>
        <dbReference type="EMBL" id="CAB4915883.1"/>
    </source>
</evidence>
<dbReference type="EMBL" id="CAFBOS010000020">
    <property type="protein sequence ID" value="CAB4983464.1"/>
    <property type="molecule type" value="Genomic_DNA"/>
</dbReference>
<proteinExistence type="predicted"/>
<gene>
    <name evidence="2" type="ORF">UFOPK2754_00746</name>
    <name evidence="3" type="ORF">UFOPK3139_00180</name>
    <name evidence="4" type="ORF">UFOPK3543_01809</name>
    <name evidence="5" type="ORF">UFOPK3967_00504</name>
</gene>
<evidence type="ECO:0000256" key="1">
    <source>
        <dbReference type="SAM" id="MobiDB-lite"/>
    </source>
</evidence>
<feature type="region of interest" description="Disordered" evidence="1">
    <location>
        <begin position="1"/>
        <end position="20"/>
    </location>
</feature>
<accession>A0A6J6SJJ2</accession>
<dbReference type="EMBL" id="CAEZYR010000019">
    <property type="protein sequence ID" value="CAB4734990.1"/>
    <property type="molecule type" value="Genomic_DNA"/>
</dbReference>
<dbReference type="EMBL" id="CAFABA010000004">
    <property type="protein sequence ID" value="CAB4813508.1"/>
    <property type="molecule type" value="Genomic_DNA"/>
</dbReference>
<reference evidence="2" key="1">
    <citation type="submission" date="2020-05" db="EMBL/GenBank/DDBJ databases">
        <authorList>
            <person name="Chiriac C."/>
            <person name="Salcher M."/>
            <person name="Ghai R."/>
            <person name="Kavagutti S V."/>
        </authorList>
    </citation>
    <scope>NUCLEOTIDE SEQUENCE</scope>
</reference>
<evidence type="ECO:0000313" key="5">
    <source>
        <dbReference type="EMBL" id="CAB4983464.1"/>
    </source>
</evidence>
<name>A0A6J6SJJ2_9ZZZZ</name>
<evidence type="ECO:0000313" key="3">
    <source>
        <dbReference type="EMBL" id="CAB4813508.1"/>
    </source>
</evidence>
<dbReference type="AlphaFoldDB" id="A0A6J6SJJ2"/>
<evidence type="ECO:0000313" key="2">
    <source>
        <dbReference type="EMBL" id="CAB4734990.1"/>
    </source>
</evidence>